<evidence type="ECO:0000313" key="3">
    <source>
        <dbReference type="EMBL" id="GLC87679.1"/>
    </source>
</evidence>
<keyword evidence="4" id="KW-1185">Reference proteome</keyword>
<name>A0ABQ5NI06_9BACI</name>
<feature type="transmembrane region" description="Helical" evidence="1">
    <location>
        <begin position="6"/>
        <end position="30"/>
    </location>
</feature>
<dbReference type="PANTHER" id="PTHR34978:SF3">
    <property type="entry name" value="SLR0241 PROTEIN"/>
    <property type="match status" value="1"/>
</dbReference>
<keyword evidence="1" id="KW-0812">Transmembrane</keyword>
<comment type="caution">
    <text evidence="3">The sequence shown here is derived from an EMBL/GenBank/DDBJ whole genome shotgun (WGS) entry which is preliminary data.</text>
</comment>
<evidence type="ECO:0000313" key="4">
    <source>
        <dbReference type="Proteomes" id="UP001065593"/>
    </source>
</evidence>
<dbReference type="Proteomes" id="UP001065593">
    <property type="component" value="Unassembled WGS sequence"/>
</dbReference>
<feature type="transmembrane region" description="Helical" evidence="1">
    <location>
        <begin position="37"/>
        <end position="55"/>
    </location>
</feature>
<proteinExistence type="predicted"/>
<dbReference type="PANTHER" id="PTHR34978">
    <property type="entry name" value="POSSIBLE SENSOR-TRANSDUCER PROTEIN BLAR"/>
    <property type="match status" value="1"/>
</dbReference>
<dbReference type="EMBL" id="BRZA01000001">
    <property type="protein sequence ID" value="GLC87679.1"/>
    <property type="molecule type" value="Genomic_DNA"/>
</dbReference>
<reference evidence="3" key="1">
    <citation type="submission" date="2022-08" db="EMBL/GenBank/DDBJ databases">
        <title>Draft genome sequence of Lysinibacillus sp. strain KH24.</title>
        <authorList>
            <person name="Kanbe H."/>
            <person name="Itoh H."/>
        </authorList>
    </citation>
    <scope>NUCLEOTIDE SEQUENCE</scope>
    <source>
        <strain evidence="3">KH24</strain>
    </source>
</reference>
<organism evidence="3 4">
    <name type="scientific">Lysinibacillus piscis</name>
    <dbReference type="NCBI Taxonomy" id="2518931"/>
    <lineage>
        <taxon>Bacteria</taxon>
        <taxon>Bacillati</taxon>
        <taxon>Bacillota</taxon>
        <taxon>Bacilli</taxon>
        <taxon>Bacillales</taxon>
        <taxon>Bacillaceae</taxon>
        <taxon>Lysinibacillus</taxon>
    </lineage>
</organism>
<protein>
    <recommendedName>
        <fullName evidence="2">Peptidase M56 domain-containing protein</fullName>
    </recommendedName>
</protein>
<accession>A0ABQ5NI06</accession>
<keyword evidence="1" id="KW-0472">Membrane</keyword>
<dbReference type="RefSeq" id="WP_264987397.1">
    <property type="nucleotide sequence ID" value="NZ_BRZA01000001.1"/>
</dbReference>
<dbReference type="InterPro" id="IPR008756">
    <property type="entry name" value="Peptidase_M56"/>
</dbReference>
<gene>
    <name evidence="3" type="ORF">LYSBPC_08060</name>
</gene>
<dbReference type="Pfam" id="PF05569">
    <property type="entry name" value="Peptidase_M56"/>
    <property type="match status" value="1"/>
</dbReference>
<keyword evidence="1" id="KW-1133">Transmembrane helix</keyword>
<evidence type="ECO:0000259" key="2">
    <source>
        <dbReference type="Pfam" id="PF05569"/>
    </source>
</evidence>
<feature type="transmembrane region" description="Helical" evidence="1">
    <location>
        <begin position="99"/>
        <end position="120"/>
    </location>
</feature>
<dbReference type="CDD" id="cd07341">
    <property type="entry name" value="M56_BlaR1_MecR1_like"/>
    <property type="match status" value="1"/>
</dbReference>
<evidence type="ECO:0000256" key="1">
    <source>
        <dbReference type="SAM" id="Phobius"/>
    </source>
</evidence>
<feature type="transmembrane region" description="Helical" evidence="1">
    <location>
        <begin position="302"/>
        <end position="324"/>
    </location>
</feature>
<sequence>MQSIMVGLLFRTVVMTVIGLLFMSITPILLKRYRAKWLYYGWLSILLGFIFPFTFNSTTKFVQLTELEPVPSKSVLVPATSSKITLISSSVETVATLSIWQLGAILWIIGIIVFVVIHLIRHYRFLRTVNRWGQTLTASSTLHLLEQVKKELHINKEITLKESHCIHSPMLVGFFKHTIWLPSNDYQEAELHMIIKHELVHLKRQDLWYKAFVLFVRSIHWFNPLFYLFARELDNLCELSCDAAATKNATIESKKTYSQTILRTEQLKRATSVFSTNFIGSTQGLKKRIVSIMDTSKKKSGIMILVLLMLFTTSGIMASSVFAISSKPLNYLDDTFMKDSILKGASRGNFATDKFIIYPKNMVDRKAVPHEPTINKKLYHDVTPGAVATEARYHYPIEIIHEQYEEKYTTVINIEYDYELLAPIEYDELNALIEAYLLPFNELKSIPFKDFTKPNYLESKLKAYVRDIDKKNTDERVEFTFRFTGWVTNNNHLPFPSLNPIGTTPRYMKSTP</sequence>
<dbReference type="InterPro" id="IPR052173">
    <property type="entry name" value="Beta-lactam_resp_regulator"/>
</dbReference>
<feature type="domain" description="Peptidase M56" evidence="2">
    <location>
        <begin position="10"/>
        <end position="291"/>
    </location>
</feature>